<accession>A0AAW1RMM6</accession>
<evidence type="ECO:0008006" key="3">
    <source>
        <dbReference type="Google" id="ProtNLM"/>
    </source>
</evidence>
<protein>
    <recommendedName>
        <fullName evidence="3">N-acetyltransferase domain-containing protein</fullName>
    </recommendedName>
</protein>
<dbReference type="AlphaFoldDB" id="A0AAW1RMM6"/>
<dbReference type="EMBL" id="JALJOU010000030">
    <property type="protein sequence ID" value="KAK9835072.1"/>
    <property type="molecule type" value="Genomic_DNA"/>
</dbReference>
<dbReference type="Proteomes" id="UP001445335">
    <property type="component" value="Unassembled WGS sequence"/>
</dbReference>
<name>A0AAW1RMM6_9CHLO</name>
<evidence type="ECO:0000313" key="2">
    <source>
        <dbReference type="Proteomes" id="UP001445335"/>
    </source>
</evidence>
<comment type="caution">
    <text evidence="1">The sequence shown here is derived from an EMBL/GenBank/DDBJ whole genome shotgun (WGS) entry which is preliminary data.</text>
</comment>
<organism evidence="1 2">
    <name type="scientific">Elliptochloris bilobata</name>
    <dbReference type="NCBI Taxonomy" id="381761"/>
    <lineage>
        <taxon>Eukaryota</taxon>
        <taxon>Viridiplantae</taxon>
        <taxon>Chlorophyta</taxon>
        <taxon>core chlorophytes</taxon>
        <taxon>Trebouxiophyceae</taxon>
        <taxon>Trebouxiophyceae incertae sedis</taxon>
        <taxon>Elliptochloris clade</taxon>
        <taxon>Elliptochloris</taxon>
    </lineage>
</organism>
<evidence type="ECO:0000313" key="1">
    <source>
        <dbReference type="EMBL" id="KAK9835072.1"/>
    </source>
</evidence>
<sequence>MWLAEFVRHTSPAVLEADQRYAALHVDETELGRLVVRPLHESHAYETALVLTEAFLIDNQPPEFSWMLAELQREARHYAVRPAPVTHGCVDIGEPWLDEPWRAQAGNAAAARADEERIRTESAWGRWLWLVAELEPHDPALRPVGQETRVLGATALLFHGRTAALAALAALRPPVSPAAMDFSLWLARQPPADLPHDRAAFLWWTGVDYRFRRRGVAQALIAACEAVALAAGFPDLYIQAATTARDPGSPLGGWLNQAYTAAEATYARAGYEAWRPPAPDLLHWDSVDRSAVLMHKHLFPLATRR</sequence>
<gene>
    <name evidence="1" type="ORF">WJX81_008531</name>
</gene>
<dbReference type="SUPFAM" id="SSF55729">
    <property type="entry name" value="Acyl-CoA N-acyltransferases (Nat)"/>
    <property type="match status" value="1"/>
</dbReference>
<keyword evidence="2" id="KW-1185">Reference proteome</keyword>
<dbReference type="Gene3D" id="3.40.630.30">
    <property type="match status" value="1"/>
</dbReference>
<dbReference type="InterPro" id="IPR016181">
    <property type="entry name" value="Acyl_CoA_acyltransferase"/>
</dbReference>
<reference evidence="1 2" key="1">
    <citation type="journal article" date="2024" name="Nat. Commun.">
        <title>Phylogenomics reveals the evolutionary origins of lichenization in chlorophyte algae.</title>
        <authorList>
            <person name="Puginier C."/>
            <person name="Libourel C."/>
            <person name="Otte J."/>
            <person name="Skaloud P."/>
            <person name="Haon M."/>
            <person name="Grisel S."/>
            <person name="Petersen M."/>
            <person name="Berrin J.G."/>
            <person name="Delaux P.M."/>
            <person name="Dal Grande F."/>
            <person name="Keller J."/>
        </authorList>
    </citation>
    <scope>NUCLEOTIDE SEQUENCE [LARGE SCALE GENOMIC DNA]</scope>
    <source>
        <strain evidence="1 2">SAG 245.80</strain>
    </source>
</reference>
<proteinExistence type="predicted"/>